<dbReference type="AlphaFoldDB" id="A0A066XNM2"/>
<feature type="chain" id="PRO_5001630456" evidence="6">
    <location>
        <begin position="23"/>
        <end position="252"/>
    </location>
</feature>
<accession>A0A066XNM2</accession>
<reference evidence="9" key="1">
    <citation type="journal article" date="2014" name="Genome Announc.">
        <title>Draft genome sequence of Colletotrichum sublineola, a destructive pathogen of cultivated sorghum.</title>
        <authorList>
            <person name="Baroncelli R."/>
            <person name="Sanz-Martin J.M."/>
            <person name="Rech G.E."/>
            <person name="Sukno S.A."/>
            <person name="Thon M.R."/>
        </authorList>
    </citation>
    <scope>NUCLEOTIDE SEQUENCE [LARGE SCALE GENOMIC DNA]</scope>
    <source>
        <strain evidence="9">TX430BB</strain>
    </source>
</reference>
<dbReference type="Proteomes" id="UP000027238">
    <property type="component" value="Unassembled WGS sequence"/>
</dbReference>
<keyword evidence="2" id="KW-0479">Metal-binding</keyword>
<dbReference type="HOGENOM" id="CLU_058132_0_0_1"/>
<dbReference type="GO" id="GO:0004656">
    <property type="term" value="F:procollagen-proline 4-dioxygenase activity"/>
    <property type="evidence" value="ECO:0007669"/>
    <property type="project" value="TreeGrafter"/>
</dbReference>
<dbReference type="STRING" id="1173701.A0A066XNM2"/>
<protein>
    <submittedName>
        <fullName evidence="8">Putative oxidoreductase</fullName>
    </submittedName>
</protein>
<feature type="domain" description="Prolyl 4-hydroxylase alpha subunit" evidence="7">
    <location>
        <begin position="44"/>
        <end position="247"/>
    </location>
</feature>
<dbReference type="Gene3D" id="2.60.120.620">
    <property type="entry name" value="q2cbj1_9rhob like domain"/>
    <property type="match status" value="1"/>
</dbReference>
<evidence type="ECO:0000259" key="7">
    <source>
        <dbReference type="SMART" id="SM00702"/>
    </source>
</evidence>
<dbReference type="InterPro" id="IPR006620">
    <property type="entry name" value="Pro_4_hyd_alph"/>
</dbReference>
<name>A0A066XNM2_COLSU</name>
<dbReference type="SMART" id="SM00702">
    <property type="entry name" value="P4Hc"/>
    <property type="match status" value="1"/>
</dbReference>
<comment type="cofactor">
    <cofactor evidence="1">
        <name>L-ascorbate</name>
        <dbReference type="ChEBI" id="CHEBI:38290"/>
    </cofactor>
</comment>
<evidence type="ECO:0000256" key="6">
    <source>
        <dbReference type="SAM" id="SignalP"/>
    </source>
</evidence>
<keyword evidence="6" id="KW-0732">Signal</keyword>
<dbReference type="GO" id="GO:0005506">
    <property type="term" value="F:iron ion binding"/>
    <property type="evidence" value="ECO:0007669"/>
    <property type="project" value="InterPro"/>
</dbReference>
<dbReference type="InterPro" id="IPR044862">
    <property type="entry name" value="Pro_4_hyd_alph_FE2OG_OXY"/>
</dbReference>
<evidence type="ECO:0000256" key="2">
    <source>
        <dbReference type="ARBA" id="ARBA00022723"/>
    </source>
</evidence>
<keyword evidence="9" id="KW-1185">Reference proteome</keyword>
<dbReference type="eggNOG" id="KOG1591">
    <property type="taxonomic scope" value="Eukaryota"/>
</dbReference>
<evidence type="ECO:0000256" key="1">
    <source>
        <dbReference type="ARBA" id="ARBA00001961"/>
    </source>
</evidence>
<keyword evidence="3" id="KW-0223">Dioxygenase</keyword>
<dbReference type="PANTHER" id="PTHR10869">
    <property type="entry name" value="PROLYL 4-HYDROXYLASE ALPHA SUBUNIT"/>
    <property type="match status" value="1"/>
</dbReference>
<feature type="signal peptide" evidence="6">
    <location>
        <begin position="1"/>
        <end position="22"/>
    </location>
</feature>
<proteinExistence type="predicted"/>
<keyword evidence="5" id="KW-0408">Iron</keyword>
<dbReference type="EMBL" id="JMSE01000789">
    <property type="protein sequence ID" value="KDN67620.1"/>
    <property type="molecule type" value="Genomic_DNA"/>
</dbReference>
<dbReference type="OrthoDB" id="420380at2759"/>
<evidence type="ECO:0000256" key="3">
    <source>
        <dbReference type="ARBA" id="ARBA00022964"/>
    </source>
</evidence>
<dbReference type="GO" id="GO:0031418">
    <property type="term" value="F:L-ascorbic acid binding"/>
    <property type="evidence" value="ECO:0007669"/>
    <property type="project" value="InterPro"/>
</dbReference>
<keyword evidence="4" id="KW-0560">Oxidoreductase</keyword>
<dbReference type="PANTHER" id="PTHR10869:SF246">
    <property type="entry name" value="TRANSMEMBRANE PROLYL 4-HYDROXYLASE"/>
    <property type="match status" value="1"/>
</dbReference>
<evidence type="ECO:0000313" key="9">
    <source>
        <dbReference type="Proteomes" id="UP000027238"/>
    </source>
</evidence>
<sequence>MLLSLFAGLFAFGAATYGSSSGDDLDGYVCEHSNYKIHLFSHSPLVIYISDFVTPFERRHLQKVTNGTFARSNVTSHEGDIVSSHRTSYSTTVTPDAVTQCIQERARQFQGLDMPQTYLEPIQLVKYGLGQQYHFHMDWFPDGLGQHRSVAEGGNRVSSFFTYIEASDDIVGGGTNFPRLQAPPGKQWCKFVDCDEPWEAGVTFQPLEGNAVFWTNLVDGGEGDERVLHAGLPVERGEKLGMNIWTRQGPFM</sequence>
<dbReference type="InterPro" id="IPR045054">
    <property type="entry name" value="P4HA-like"/>
</dbReference>
<comment type="caution">
    <text evidence="8">The sequence shown here is derived from an EMBL/GenBank/DDBJ whole genome shotgun (WGS) entry which is preliminary data.</text>
</comment>
<dbReference type="OMA" id="CAHCRIE"/>
<evidence type="ECO:0000256" key="5">
    <source>
        <dbReference type="ARBA" id="ARBA00023004"/>
    </source>
</evidence>
<gene>
    <name evidence="8" type="ORF">CSUB01_10113</name>
</gene>
<dbReference type="Pfam" id="PF13640">
    <property type="entry name" value="2OG-FeII_Oxy_3"/>
    <property type="match status" value="1"/>
</dbReference>
<evidence type="ECO:0000256" key="4">
    <source>
        <dbReference type="ARBA" id="ARBA00023002"/>
    </source>
</evidence>
<evidence type="ECO:0000313" key="8">
    <source>
        <dbReference type="EMBL" id="KDN67620.1"/>
    </source>
</evidence>
<organism evidence="8 9">
    <name type="scientific">Colletotrichum sublineola</name>
    <name type="common">Sorghum anthracnose fungus</name>
    <dbReference type="NCBI Taxonomy" id="1173701"/>
    <lineage>
        <taxon>Eukaryota</taxon>
        <taxon>Fungi</taxon>
        <taxon>Dikarya</taxon>
        <taxon>Ascomycota</taxon>
        <taxon>Pezizomycotina</taxon>
        <taxon>Sordariomycetes</taxon>
        <taxon>Hypocreomycetidae</taxon>
        <taxon>Glomerellales</taxon>
        <taxon>Glomerellaceae</taxon>
        <taxon>Colletotrichum</taxon>
        <taxon>Colletotrichum graminicola species complex</taxon>
    </lineage>
</organism>
<dbReference type="GO" id="GO:0005783">
    <property type="term" value="C:endoplasmic reticulum"/>
    <property type="evidence" value="ECO:0007669"/>
    <property type="project" value="TreeGrafter"/>
</dbReference>